<evidence type="ECO:0000256" key="1">
    <source>
        <dbReference type="ARBA" id="ARBA00004193"/>
    </source>
</evidence>
<feature type="region of interest" description="Disordered" evidence="5">
    <location>
        <begin position="21"/>
        <end position="53"/>
    </location>
</feature>
<dbReference type="Pfam" id="PF01497">
    <property type="entry name" value="Peripla_BP_2"/>
    <property type="match status" value="1"/>
</dbReference>
<protein>
    <submittedName>
        <fullName evidence="8">Iron complex transport system substrate-binding protein</fullName>
    </submittedName>
</protein>
<gene>
    <name evidence="8" type="ORF">SAMN05421781_2664</name>
</gene>
<proteinExistence type="inferred from homology"/>
<evidence type="ECO:0000256" key="3">
    <source>
        <dbReference type="ARBA" id="ARBA00022448"/>
    </source>
</evidence>
<dbReference type="PROSITE" id="PS50983">
    <property type="entry name" value="FE_B12_PBP"/>
    <property type="match status" value="1"/>
</dbReference>
<dbReference type="GO" id="GO:1901678">
    <property type="term" value="P:iron coordination entity transport"/>
    <property type="evidence" value="ECO:0007669"/>
    <property type="project" value="UniProtKB-ARBA"/>
</dbReference>
<dbReference type="OrthoDB" id="9793175at2"/>
<evidence type="ECO:0000256" key="5">
    <source>
        <dbReference type="SAM" id="MobiDB-lite"/>
    </source>
</evidence>
<evidence type="ECO:0000256" key="2">
    <source>
        <dbReference type="ARBA" id="ARBA00008814"/>
    </source>
</evidence>
<dbReference type="GO" id="GO:0005886">
    <property type="term" value="C:plasma membrane"/>
    <property type="evidence" value="ECO:0007669"/>
    <property type="project" value="UniProtKB-SubCell"/>
</dbReference>
<dbReference type="AlphaFoldDB" id="A0A1H2X5Z9"/>
<evidence type="ECO:0000256" key="6">
    <source>
        <dbReference type="SAM" id="SignalP"/>
    </source>
</evidence>
<dbReference type="PROSITE" id="PS51257">
    <property type="entry name" value="PROKAR_LIPOPROTEIN"/>
    <property type="match status" value="1"/>
</dbReference>
<dbReference type="Proteomes" id="UP000199488">
    <property type="component" value="Unassembled WGS sequence"/>
</dbReference>
<evidence type="ECO:0000313" key="8">
    <source>
        <dbReference type="EMBL" id="SDW88207.1"/>
    </source>
</evidence>
<dbReference type="Gene3D" id="3.40.50.1980">
    <property type="entry name" value="Nitrogenase molybdenum iron protein domain"/>
    <property type="match status" value="2"/>
</dbReference>
<reference evidence="8 9" key="1">
    <citation type="submission" date="2016-10" db="EMBL/GenBank/DDBJ databases">
        <authorList>
            <person name="de Groot N.N."/>
        </authorList>
    </citation>
    <scope>NUCLEOTIDE SEQUENCE [LARGE SCALE GENOMIC DNA]</scope>
    <source>
        <strain evidence="8 9">DSM 23126</strain>
    </source>
</reference>
<feature type="chain" id="PRO_5038633347" evidence="6">
    <location>
        <begin position="21"/>
        <end position="340"/>
    </location>
</feature>
<accession>A0A1H2X5Z9</accession>
<dbReference type="PANTHER" id="PTHR30532">
    <property type="entry name" value="IRON III DICITRATE-BINDING PERIPLASMIC PROTEIN"/>
    <property type="match status" value="1"/>
</dbReference>
<dbReference type="CDD" id="cd01146">
    <property type="entry name" value="FhuD"/>
    <property type="match status" value="1"/>
</dbReference>
<dbReference type="EMBL" id="FNNC01000006">
    <property type="protein sequence ID" value="SDW88207.1"/>
    <property type="molecule type" value="Genomic_DNA"/>
</dbReference>
<keyword evidence="4 6" id="KW-0732">Signal</keyword>
<organism evidence="8 9">
    <name type="scientific">Marinococcus luteus</name>
    <dbReference type="NCBI Taxonomy" id="1122204"/>
    <lineage>
        <taxon>Bacteria</taxon>
        <taxon>Bacillati</taxon>
        <taxon>Bacillota</taxon>
        <taxon>Bacilli</taxon>
        <taxon>Bacillales</taxon>
        <taxon>Bacillaceae</taxon>
        <taxon>Marinococcus</taxon>
    </lineage>
</organism>
<evidence type="ECO:0000313" key="9">
    <source>
        <dbReference type="Proteomes" id="UP000199488"/>
    </source>
</evidence>
<feature type="signal peptide" evidence="6">
    <location>
        <begin position="1"/>
        <end position="20"/>
    </location>
</feature>
<dbReference type="InterPro" id="IPR002491">
    <property type="entry name" value="ABC_transptr_periplasmic_BD"/>
</dbReference>
<comment type="similarity">
    <text evidence="2">Belongs to the bacterial solute-binding protein 8 family.</text>
</comment>
<dbReference type="SUPFAM" id="SSF53807">
    <property type="entry name" value="Helical backbone' metal receptor"/>
    <property type="match status" value="1"/>
</dbReference>
<feature type="compositionally biased region" description="Low complexity" evidence="5">
    <location>
        <begin position="21"/>
        <end position="34"/>
    </location>
</feature>
<name>A0A1H2X5Z9_9BACI</name>
<keyword evidence="3" id="KW-0813">Transport</keyword>
<comment type="subcellular location">
    <subcellularLocation>
        <location evidence="1">Cell membrane</location>
        <topology evidence="1">Lipid-anchor</topology>
    </subcellularLocation>
</comment>
<dbReference type="PANTHER" id="PTHR30532:SF29">
    <property type="entry name" value="FE(3+) DICITRATE-BINDING PERIPLASMIC PROTEIN"/>
    <property type="match status" value="1"/>
</dbReference>
<evidence type="ECO:0000256" key="4">
    <source>
        <dbReference type="ARBA" id="ARBA00022729"/>
    </source>
</evidence>
<dbReference type="InterPro" id="IPR051313">
    <property type="entry name" value="Bact_iron-sidero_bind"/>
</dbReference>
<keyword evidence="9" id="KW-1185">Reference proteome</keyword>
<sequence length="340" mass="37750">MNKKTFLTFLTIPALSLSLAACSSSDDSGGSEESGNNEESSDNSESVTVTDGYDNEVTLDETPEDVVALEWVYAEDLLALGMQPAGIADLDGYNDYLGDIEPSPSEDVQDVGTRQEPNLERIAELEPDLIITAGYRHEDIKEELEEIAPTLMYNPYPEEGEGNQYEEMESTFESIATAVGEEDQADQVLNDLDSTYDDLSTEIEDAGQDDEEVLLSLSFLANENVTFRLFADNSLAAQTMEQIGVENAYESEQFEEYGYTETGVDALEDYQDQTFIDIPTPEDDRDNIEETLNNNEVWNSLSFVENDNVHRLPSTTWPYGGPLSSEVFAEEVADTLTNEE</sequence>
<dbReference type="RefSeq" id="WP_091616056.1">
    <property type="nucleotide sequence ID" value="NZ_FNNC01000006.1"/>
</dbReference>
<dbReference type="STRING" id="1122204.SAMN05421781_2664"/>
<evidence type="ECO:0000259" key="7">
    <source>
        <dbReference type="PROSITE" id="PS50983"/>
    </source>
</evidence>
<dbReference type="GO" id="GO:0030288">
    <property type="term" value="C:outer membrane-bounded periplasmic space"/>
    <property type="evidence" value="ECO:0007669"/>
    <property type="project" value="TreeGrafter"/>
</dbReference>
<feature type="domain" description="Fe/B12 periplasmic-binding" evidence="7">
    <location>
        <begin position="65"/>
        <end position="340"/>
    </location>
</feature>